<keyword evidence="3" id="KW-0378">Hydrolase</keyword>
<feature type="domain" description="Phosphotyrosine protein phosphatase I" evidence="6">
    <location>
        <begin position="4"/>
        <end position="148"/>
    </location>
</feature>
<dbReference type="InterPro" id="IPR050438">
    <property type="entry name" value="LMW_PTPase"/>
</dbReference>
<dbReference type="OrthoDB" id="9784339at2"/>
<dbReference type="AlphaFoldDB" id="A0A4U8TCS5"/>
<dbReference type="PANTHER" id="PTHR11717">
    <property type="entry name" value="LOW MOLECULAR WEIGHT PROTEIN TYROSINE PHOSPHATASE"/>
    <property type="match status" value="1"/>
</dbReference>
<dbReference type="InterPro" id="IPR017867">
    <property type="entry name" value="Tyr_phospatase_low_mol_wt"/>
</dbReference>
<dbReference type="SUPFAM" id="SSF52788">
    <property type="entry name" value="Phosphotyrosine protein phosphatases I"/>
    <property type="match status" value="1"/>
</dbReference>
<feature type="active site" description="Proton donor" evidence="5">
    <location>
        <position position="121"/>
    </location>
</feature>
<evidence type="ECO:0000256" key="2">
    <source>
        <dbReference type="ARBA" id="ARBA00013064"/>
    </source>
</evidence>
<dbReference type="GO" id="GO:0004725">
    <property type="term" value="F:protein tyrosine phosphatase activity"/>
    <property type="evidence" value="ECO:0007669"/>
    <property type="project" value="UniProtKB-EC"/>
</dbReference>
<feature type="active site" evidence="5">
    <location>
        <position position="16"/>
    </location>
</feature>
<evidence type="ECO:0000256" key="5">
    <source>
        <dbReference type="PIRSR" id="PIRSR617867-1"/>
    </source>
</evidence>
<gene>
    <name evidence="7" type="ORF">LS71_003385</name>
</gene>
<keyword evidence="4" id="KW-0904">Protein phosphatase</keyword>
<dbReference type="Proteomes" id="UP000029733">
    <property type="component" value="Unassembled WGS sequence"/>
</dbReference>
<dbReference type="PANTHER" id="PTHR11717:SF7">
    <property type="entry name" value="LOW MOLECULAR WEIGHT PHOSPHOTYROSINE PROTEIN PHOSPHATASE"/>
    <property type="match status" value="1"/>
</dbReference>
<evidence type="ECO:0000313" key="7">
    <source>
        <dbReference type="EMBL" id="TLD97786.1"/>
    </source>
</evidence>
<evidence type="ECO:0000313" key="8">
    <source>
        <dbReference type="Proteomes" id="UP000029733"/>
    </source>
</evidence>
<proteinExistence type="inferred from homology"/>
<accession>A0A4U8TCS5</accession>
<dbReference type="CDD" id="cd16343">
    <property type="entry name" value="LMWPTP"/>
    <property type="match status" value="1"/>
</dbReference>
<dbReference type="RefSeq" id="WP_034354992.1">
    <property type="nucleotide sequence ID" value="NZ_JRPR02000001.1"/>
</dbReference>
<sequence>MIPQSILFVCLGNICRSPLAEGLARHIIRQHNLTLRVDSAGTSGWHIDEPPCEGSRMVAKEHGFSIDDLKGRRISVYADDSFDLLIALDSHNYADLLKLGFDKKKVKKLGDFGLKGADVPDPYAYKDKAGFERVYEMIELCVYNLLSTHYPVIESK</sequence>
<evidence type="ECO:0000256" key="3">
    <source>
        <dbReference type="ARBA" id="ARBA00022801"/>
    </source>
</evidence>
<evidence type="ECO:0000256" key="1">
    <source>
        <dbReference type="ARBA" id="ARBA00011063"/>
    </source>
</evidence>
<comment type="caution">
    <text evidence="7">The sequence shown here is derived from an EMBL/GenBank/DDBJ whole genome shotgun (WGS) entry which is preliminary data.</text>
</comment>
<reference evidence="7 8" key="1">
    <citation type="journal article" date="2014" name="Genome Announc.">
        <title>Draft genome sequences of eight enterohepatic helicobacter species isolated from both laboratory and wild rodents.</title>
        <authorList>
            <person name="Sheh A."/>
            <person name="Shen Z."/>
            <person name="Fox J.G."/>
        </authorList>
    </citation>
    <scope>NUCLEOTIDE SEQUENCE [LARGE SCALE GENOMIC DNA]</scope>
    <source>
        <strain evidence="7 8">MIT 09-6949</strain>
    </source>
</reference>
<organism evidence="7 8">
    <name type="scientific">Helicobacter jaachi</name>
    <dbReference type="NCBI Taxonomy" id="1677920"/>
    <lineage>
        <taxon>Bacteria</taxon>
        <taxon>Pseudomonadati</taxon>
        <taxon>Campylobacterota</taxon>
        <taxon>Epsilonproteobacteria</taxon>
        <taxon>Campylobacterales</taxon>
        <taxon>Helicobacteraceae</taxon>
        <taxon>Helicobacter</taxon>
    </lineage>
</organism>
<dbReference type="InterPro" id="IPR023485">
    <property type="entry name" value="Ptyr_pPase"/>
</dbReference>
<keyword evidence="8" id="KW-1185">Reference proteome</keyword>
<feature type="active site" description="Nucleophile" evidence="5">
    <location>
        <position position="10"/>
    </location>
</feature>
<dbReference type="EC" id="3.1.3.48" evidence="2"/>
<dbReference type="PRINTS" id="PR00719">
    <property type="entry name" value="LMWPTPASE"/>
</dbReference>
<evidence type="ECO:0000259" key="6">
    <source>
        <dbReference type="SMART" id="SM00226"/>
    </source>
</evidence>
<dbReference type="Pfam" id="PF01451">
    <property type="entry name" value="LMWPc"/>
    <property type="match status" value="1"/>
</dbReference>
<dbReference type="SMART" id="SM00226">
    <property type="entry name" value="LMWPc"/>
    <property type="match status" value="1"/>
</dbReference>
<dbReference type="Gene3D" id="3.40.50.2300">
    <property type="match status" value="1"/>
</dbReference>
<comment type="similarity">
    <text evidence="1">Belongs to the low molecular weight phosphotyrosine protein phosphatase family.</text>
</comment>
<dbReference type="InterPro" id="IPR036196">
    <property type="entry name" value="Ptyr_pPase_sf"/>
</dbReference>
<dbReference type="EMBL" id="JRPR02000001">
    <property type="protein sequence ID" value="TLD97786.1"/>
    <property type="molecule type" value="Genomic_DNA"/>
</dbReference>
<protein>
    <recommendedName>
        <fullName evidence="2">protein-tyrosine-phosphatase</fullName>
        <ecNumber evidence="2">3.1.3.48</ecNumber>
    </recommendedName>
</protein>
<name>A0A4U8TCS5_9HELI</name>
<dbReference type="STRING" id="1677920.LS71_05825"/>
<evidence type="ECO:0000256" key="4">
    <source>
        <dbReference type="ARBA" id="ARBA00022912"/>
    </source>
</evidence>